<gene>
    <name evidence="3" type="ORF">EJ08DRAFT_557217</name>
</gene>
<evidence type="ECO:0000313" key="3">
    <source>
        <dbReference type="EMBL" id="KAF2430391.1"/>
    </source>
</evidence>
<reference evidence="3" key="1">
    <citation type="journal article" date="2020" name="Stud. Mycol.">
        <title>101 Dothideomycetes genomes: a test case for predicting lifestyles and emergence of pathogens.</title>
        <authorList>
            <person name="Haridas S."/>
            <person name="Albert R."/>
            <person name="Binder M."/>
            <person name="Bloem J."/>
            <person name="Labutti K."/>
            <person name="Salamov A."/>
            <person name="Andreopoulos B."/>
            <person name="Baker S."/>
            <person name="Barry K."/>
            <person name="Bills G."/>
            <person name="Bluhm B."/>
            <person name="Cannon C."/>
            <person name="Castanera R."/>
            <person name="Culley D."/>
            <person name="Daum C."/>
            <person name="Ezra D."/>
            <person name="Gonzalez J."/>
            <person name="Henrissat B."/>
            <person name="Kuo A."/>
            <person name="Liang C."/>
            <person name="Lipzen A."/>
            <person name="Lutzoni F."/>
            <person name="Magnuson J."/>
            <person name="Mondo S."/>
            <person name="Nolan M."/>
            <person name="Ohm R."/>
            <person name="Pangilinan J."/>
            <person name="Park H.-J."/>
            <person name="Ramirez L."/>
            <person name="Alfaro M."/>
            <person name="Sun H."/>
            <person name="Tritt A."/>
            <person name="Yoshinaga Y."/>
            <person name="Zwiers L.-H."/>
            <person name="Turgeon B."/>
            <person name="Goodwin S."/>
            <person name="Spatafora J."/>
            <person name="Crous P."/>
            <person name="Grigoriev I."/>
        </authorList>
    </citation>
    <scope>NUCLEOTIDE SEQUENCE</scope>
    <source>
        <strain evidence="3">CBS 130266</strain>
    </source>
</reference>
<comment type="caution">
    <text evidence="3">The sequence shown here is derived from an EMBL/GenBank/DDBJ whole genome shotgun (WGS) entry which is preliminary data.</text>
</comment>
<feature type="non-terminal residue" evidence="3">
    <location>
        <position position="1"/>
    </location>
</feature>
<dbReference type="PANTHER" id="PTHR47203">
    <property type="match status" value="1"/>
</dbReference>
<protein>
    <submittedName>
        <fullName evidence="3">DNA glycosylase</fullName>
    </submittedName>
</protein>
<dbReference type="GO" id="GO:0006285">
    <property type="term" value="P:base-excision repair, AP site formation"/>
    <property type="evidence" value="ECO:0007669"/>
    <property type="project" value="UniProtKB-ARBA"/>
</dbReference>
<name>A0A9P4NSE7_9PEZI</name>
<dbReference type="GO" id="GO:0003824">
    <property type="term" value="F:catalytic activity"/>
    <property type="evidence" value="ECO:0007669"/>
    <property type="project" value="InterPro"/>
</dbReference>
<evidence type="ECO:0000256" key="1">
    <source>
        <dbReference type="SAM" id="MobiDB-lite"/>
    </source>
</evidence>
<dbReference type="InterPro" id="IPR003265">
    <property type="entry name" value="HhH-GPD_domain"/>
</dbReference>
<sequence length="241" mass="27485">WPDYRRPTTEECRVVEQALSKHHRERARPEKQPDASHTVCGCGEVEHLIDGLLHVLLSKKTSGGNANKALIGLFEAYGSHYKTVPWNAVRLGSVETLKGAIRSGGLADKKSREIKQILNIAYNEDSRRRRLSSLMYTEDDMLQSLDYLRELDTSNIYNKLIQFEGVGQKSVACVLLLNCRRPVLATDTHVFDISMRLRWGRAPFLATRVKVFAHLDVRVPDKLKYSIHQLMVEHGRTCTRC</sequence>
<dbReference type="Proteomes" id="UP000800235">
    <property type="component" value="Unassembled WGS sequence"/>
</dbReference>
<accession>A0A9P4NSE7</accession>
<dbReference type="EMBL" id="MU007039">
    <property type="protein sequence ID" value="KAF2430391.1"/>
    <property type="molecule type" value="Genomic_DNA"/>
</dbReference>
<evidence type="ECO:0000313" key="4">
    <source>
        <dbReference type="Proteomes" id="UP000800235"/>
    </source>
</evidence>
<feature type="non-terminal residue" evidence="3">
    <location>
        <position position="241"/>
    </location>
</feature>
<dbReference type="Gene3D" id="1.10.340.30">
    <property type="entry name" value="Hypothetical protein, domain 2"/>
    <property type="match status" value="1"/>
</dbReference>
<evidence type="ECO:0000259" key="2">
    <source>
        <dbReference type="SMART" id="SM00478"/>
    </source>
</evidence>
<dbReference type="CDD" id="cd00056">
    <property type="entry name" value="ENDO3c"/>
    <property type="match status" value="1"/>
</dbReference>
<organism evidence="3 4">
    <name type="scientific">Tothia fuscella</name>
    <dbReference type="NCBI Taxonomy" id="1048955"/>
    <lineage>
        <taxon>Eukaryota</taxon>
        <taxon>Fungi</taxon>
        <taxon>Dikarya</taxon>
        <taxon>Ascomycota</taxon>
        <taxon>Pezizomycotina</taxon>
        <taxon>Dothideomycetes</taxon>
        <taxon>Pleosporomycetidae</taxon>
        <taxon>Venturiales</taxon>
        <taxon>Cylindrosympodiaceae</taxon>
        <taxon>Tothia</taxon>
    </lineage>
</organism>
<feature type="region of interest" description="Disordered" evidence="1">
    <location>
        <begin position="18"/>
        <end position="37"/>
    </location>
</feature>
<dbReference type="AlphaFoldDB" id="A0A9P4NSE7"/>
<dbReference type="SUPFAM" id="SSF48150">
    <property type="entry name" value="DNA-glycosylase"/>
    <property type="match status" value="1"/>
</dbReference>
<dbReference type="PANTHER" id="PTHR47203:SF1">
    <property type="entry name" value="HYPOTHETICAL BASE EXCISION DNA REPAIR PROTEIN (EUROFUNG)"/>
    <property type="match status" value="1"/>
</dbReference>
<dbReference type="InterPro" id="IPR011257">
    <property type="entry name" value="DNA_glycosylase"/>
</dbReference>
<feature type="domain" description="HhH-GPD" evidence="2">
    <location>
        <begin position="57"/>
        <end position="237"/>
    </location>
</feature>
<keyword evidence="4" id="KW-1185">Reference proteome</keyword>
<proteinExistence type="predicted"/>
<dbReference type="SMART" id="SM00478">
    <property type="entry name" value="ENDO3c"/>
    <property type="match status" value="1"/>
</dbReference>
<dbReference type="OrthoDB" id="5607at2759"/>